<evidence type="ECO:0000259" key="1">
    <source>
        <dbReference type="Pfam" id="PF01927"/>
    </source>
</evidence>
<dbReference type="Proteomes" id="UP000244066">
    <property type="component" value="Unassembled WGS sequence"/>
</dbReference>
<gene>
    <name evidence="2" type="ORF">B9J98_02355</name>
</gene>
<evidence type="ECO:0000313" key="2">
    <source>
        <dbReference type="EMBL" id="PUA33801.1"/>
    </source>
</evidence>
<dbReference type="PANTHER" id="PTHR39081">
    <property type="entry name" value="MUT7-C DOMAIN-CONTAINING PROTEIN"/>
    <property type="match status" value="1"/>
</dbReference>
<dbReference type="EMBL" id="NDWU01000004">
    <property type="protein sequence ID" value="PUA33801.1"/>
    <property type="molecule type" value="Genomic_DNA"/>
</dbReference>
<accession>A0A2R7Y8C4</accession>
<proteinExistence type="predicted"/>
<dbReference type="AlphaFoldDB" id="A0A2R7Y8C4"/>
<dbReference type="InterPro" id="IPR029060">
    <property type="entry name" value="PIN-like_dom_sf"/>
</dbReference>
<evidence type="ECO:0000313" key="3">
    <source>
        <dbReference type="Proteomes" id="UP000244066"/>
    </source>
</evidence>
<protein>
    <recommendedName>
        <fullName evidence="1">Mut7-C RNAse domain-containing protein</fullName>
    </recommendedName>
</protein>
<dbReference type="Pfam" id="PF01927">
    <property type="entry name" value="Mut7-C"/>
    <property type="match status" value="1"/>
</dbReference>
<organism evidence="2 3">
    <name type="scientific">Candidatus Terraquivivens tikiterensis</name>
    <dbReference type="NCBI Taxonomy" id="1980982"/>
    <lineage>
        <taxon>Archaea</taxon>
        <taxon>Nitrososphaerota</taxon>
        <taxon>Candidatus Wolframiiraptoraceae</taxon>
        <taxon>Candidatus Terraquivivens</taxon>
    </lineage>
</organism>
<sequence>MTREERFLVDSMLGSLVTWLRILGYDTEYWKGDDREMLEVARKEGRIILTNDREVVRFAEKNGMPVLGLTSPDVPEALAKIALTFGISLEFDGRRTRCPLCNAPLQSSGSRWYCGECGKEYWIGSHWIDISRKLSEAKRRLMELRDCRA</sequence>
<name>A0A2R7Y8C4_9ARCH</name>
<feature type="domain" description="Mut7-C RNAse" evidence="1">
    <location>
        <begin position="6"/>
        <end position="133"/>
    </location>
</feature>
<dbReference type="SUPFAM" id="SSF88723">
    <property type="entry name" value="PIN domain-like"/>
    <property type="match status" value="1"/>
</dbReference>
<reference evidence="2 3" key="1">
    <citation type="submission" date="2017-04" db="EMBL/GenBank/DDBJ databases">
        <title>Draft Aigarchaeota genome from a New Zealand hot spring.</title>
        <authorList>
            <person name="Reysenbach A.-L."/>
            <person name="Donaho J.A."/>
            <person name="Gerhart J."/>
            <person name="Kelley J.F."/>
            <person name="Kouba K."/>
            <person name="Podar M."/>
            <person name="Stott M."/>
        </authorList>
    </citation>
    <scope>NUCLEOTIDE SEQUENCE [LARGE SCALE GENOMIC DNA]</scope>
    <source>
        <strain evidence="2">NZ13_MG1</strain>
    </source>
</reference>
<dbReference type="InterPro" id="IPR002782">
    <property type="entry name" value="Mut7-C_RNAse_dom"/>
</dbReference>
<comment type="caution">
    <text evidence="2">The sequence shown here is derived from an EMBL/GenBank/DDBJ whole genome shotgun (WGS) entry which is preliminary data.</text>
</comment>
<dbReference type="PANTHER" id="PTHR39081:SF1">
    <property type="entry name" value="MUT7-C RNASE DOMAIN-CONTAINING PROTEIN"/>
    <property type="match status" value="1"/>
</dbReference>